<name>A0ABV3CMN4_9ACTN</name>
<dbReference type="RefSeq" id="WP_358478217.1">
    <property type="nucleotide sequence ID" value="NZ_JBEZAE010000045.1"/>
</dbReference>
<dbReference type="EMBL" id="JBEZAE010000045">
    <property type="protein sequence ID" value="MEU7075743.1"/>
    <property type="molecule type" value="Genomic_DNA"/>
</dbReference>
<accession>A0ABV3CMN4</accession>
<feature type="compositionally biased region" description="Polar residues" evidence="1">
    <location>
        <begin position="1"/>
        <end position="10"/>
    </location>
</feature>
<comment type="caution">
    <text evidence="2">The sequence shown here is derived from an EMBL/GenBank/DDBJ whole genome shotgun (WGS) entry which is preliminary data.</text>
</comment>
<organism evidence="2 3">
    <name type="scientific">Streptomyces narbonensis</name>
    <dbReference type="NCBI Taxonomy" id="67333"/>
    <lineage>
        <taxon>Bacteria</taxon>
        <taxon>Bacillati</taxon>
        <taxon>Actinomycetota</taxon>
        <taxon>Actinomycetes</taxon>
        <taxon>Kitasatosporales</taxon>
        <taxon>Streptomycetaceae</taxon>
        <taxon>Streptomyces</taxon>
    </lineage>
</organism>
<evidence type="ECO:0000313" key="2">
    <source>
        <dbReference type="EMBL" id="MEU7075743.1"/>
    </source>
</evidence>
<sequence length="875" mass="91648">MGTGSKSSHASYAVGPTTASETDDVVAEAPVQPMSDEEVQAKANLMVAMDLMGELADPPFALDPEDEVPTDPVERYDLFVGQVEQAQEAIEKLKAAGASDEDIEAHTKALKAQTLAYLNSLDEDDLREIAEAKGFEHPALVGLSGKGQHPLVHWLDPAYPGDIPSKEKIQAAALSRYNELLAGKTVGGMTLADLHELEGTEPPLSGGAWKATPDEVTASAQEVSASIDAWNEASKTFGPQWQEQRAEALQTMLAAEQKLASADCPELGEDLAKTKAEAKLAVDEVLTHTYMHPKVVQPSVQEALASGQLSETEAMHLGGHQLVALMRPNTPESEVESLKALAVKRQEQLANLDASYAAHIAMAPEGGQPLNLPSASDPGAPQVIAAWAKNAGDVQDMQTGVKGWYANTQLGGASDTPYAEHPALGPGKHLHAGDLTSDFKAWAAKQKLSDLRTVAAELGMDNNAKATRAQVQNYIAASFNNKYDQQAIKDKVTADAAKKEAAKAAKAAAAAAPAGTPSGGLASDEAVQALASKLPSNSAGTAAKPATPAAKPAKAPKPGSFNANVQAMMAAVQHAKATNQDLPARVDAKEVASWTFGPGTSASNLGGTYAKTIHAAPDGSQWMFKADHNHGGALGHTEAAASHVLSLGGVPAVPVYHHKKADGTAGSIQPLLKDAKPFTASPSQWTQSQVDAIVRSHVGSWLVGEHDGHQDNWLATSSGGLVQIDRGQAFKHFGVDQLSVDYAPSGGGGFTPVHQKLYQAALGGGLASGVKINPAAAHPVIKKFESMPDAQLRSILHSTAHEGAKAGVAWVPQMRSRAAKALKIPQSQVTHTQIATAFLDHAVERKNNLRENFSDFFVKQLHLPSGASLKHGGGS</sequence>
<protein>
    <submittedName>
        <fullName evidence="2">Uncharacterized protein</fullName>
    </submittedName>
</protein>
<gene>
    <name evidence="2" type="ORF">AB0A88_37305</name>
</gene>
<evidence type="ECO:0000256" key="1">
    <source>
        <dbReference type="SAM" id="MobiDB-lite"/>
    </source>
</evidence>
<feature type="region of interest" description="Disordered" evidence="1">
    <location>
        <begin position="1"/>
        <end position="25"/>
    </location>
</feature>
<keyword evidence="3" id="KW-1185">Reference proteome</keyword>
<reference evidence="2 3" key="1">
    <citation type="submission" date="2024-06" db="EMBL/GenBank/DDBJ databases">
        <title>The Natural Products Discovery Center: Release of the First 8490 Sequenced Strains for Exploring Actinobacteria Biosynthetic Diversity.</title>
        <authorList>
            <person name="Kalkreuter E."/>
            <person name="Kautsar S.A."/>
            <person name="Yang D."/>
            <person name="Bader C.D."/>
            <person name="Teijaro C.N."/>
            <person name="Fluegel L."/>
            <person name="Davis C.M."/>
            <person name="Simpson J.R."/>
            <person name="Lauterbach L."/>
            <person name="Steele A.D."/>
            <person name="Gui C."/>
            <person name="Meng S."/>
            <person name="Li G."/>
            <person name="Viehrig K."/>
            <person name="Ye F."/>
            <person name="Su P."/>
            <person name="Kiefer A.F."/>
            <person name="Nichols A."/>
            <person name="Cepeda A.J."/>
            <person name="Yan W."/>
            <person name="Fan B."/>
            <person name="Jiang Y."/>
            <person name="Adhikari A."/>
            <person name="Zheng C.-J."/>
            <person name="Schuster L."/>
            <person name="Cowan T.M."/>
            <person name="Smanski M.J."/>
            <person name="Chevrette M.G."/>
            <person name="De Carvalho L.P.S."/>
            <person name="Shen B."/>
        </authorList>
    </citation>
    <scope>NUCLEOTIDE SEQUENCE [LARGE SCALE GENOMIC DNA]</scope>
    <source>
        <strain evidence="2 3">NPDC045974</strain>
    </source>
</reference>
<feature type="region of interest" description="Disordered" evidence="1">
    <location>
        <begin position="536"/>
        <end position="557"/>
    </location>
</feature>
<feature type="compositionally biased region" description="Low complexity" evidence="1">
    <location>
        <begin position="539"/>
        <end position="557"/>
    </location>
</feature>
<evidence type="ECO:0000313" key="3">
    <source>
        <dbReference type="Proteomes" id="UP001551329"/>
    </source>
</evidence>
<proteinExistence type="predicted"/>
<dbReference type="Proteomes" id="UP001551329">
    <property type="component" value="Unassembled WGS sequence"/>
</dbReference>